<dbReference type="PROSITE" id="PS51192">
    <property type="entry name" value="HELICASE_ATP_BIND_1"/>
    <property type="match status" value="1"/>
</dbReference>
<dbReference type="Proteomes" id="UP000194236">
    <property type="component" value="Unassembled WGS sequence"/>
</dbReference>
<protein>
    <submittedName>
        <fullName evidence="2">E3 ubiquitin-protein ligase SHPRH-like protein</fullName>
    </submittedName>
</protein>
<feature type="non-terminal residue" evidence="2">
    <location>
        <position position="970"/>
    </location>
</feature>
<dbReference type="Gene3D" id="3.40.50.10810">
    <property type="entry name" value="Tandem AAA-ATPase domain"/>
    <property type="match status" value="2"/>
</dbReference>
<dbReference type="Gene3D" id="1.25.40.10">
    <property type="entry name" value="Tetratricopeptide repeat domain"/>
    <property type="match status" value="1"/>
</dbReference>
<comment type="caution">
    <text evidence="2">The sequence shown here is derived from an EMBL/GenBank/DDBJ whole genome shotgun (WGS) entry which is preliminary data.</text>
</comment>
<dbReference type="PANTHER" id="PTHR45865:SF1">
    <property type="entry name" value="E3 UBIQUITIN-PROTEIN LIGASE SHPRH"/>
    <property type="match status" value="1"/>
</dbReference>
<dbReference type="GO" id="GO:0000209">
    <property type="term" value="P:protein polyubiquitination"/>
    <property type="evidence" value="ECO:0007669"/>
    <property type="project" value="TreeGrafter"/>
</dbReference>
<dbReference type="AlphaFoldDB" id="A0A1Y3B5E9"/>
<feature type="domain" description="Helicase ATP-binding" evidence="1">
    <location>
        <begin position="431"/>
        <end position="576"/>
    </location>
</feature>
<organism evidence="2 3">
    <name type="scientific">Euroglyphus maynei</name>
    <name type="common">Mayne's house dust mite</name>
    <dbReference type="NCBI Taxonomy" id="6958"/>
    <lineage>
        <taxon>Eukaryota</taxon>
        <taxon>Metazoa</taxon>
        <taxon>Ecdysozoa</taxon>
        <taxon>Arthropoda</taxon>
        <taxon>Chelicerata</taxon>
        <taxon>Arachnida</taxon>
        <taxon>Acari</taxon>
        <taxon>Acariformes</taxon>
        <taxon>Sarcoptiformes</taxon>
        <taxon>Astigmata</taxon>
        <taxon>Psoroptidia</taxon>
        <taxon>Analgoidea</taxon>
        <taxon>Pyroglyphidae</taxon>
        <taxon>Pyroglyphinae</taxon>
        <taxon>Euroglyphus</taxon>
    </lineage>
</organism>
<dbReference type="InterPro" id="IPR027417">
    <property type="entry name" value="P-loop_NTPase"/>
</dbReference>
<dbReference type="InterPro" id="IPR038718">
    <property type="entry name" value="SNF2-like_sf"/>
</dbReference>
<dbReference type="Pfam" id="PF21325">
    <property type="entry name" value="SHPRH_helical-1st"/>
    <property type="match status" value="1"/>
</dbReference>
<dbReference type="EMBL" id="MUJZ01039241">
    <property type="protein sequence ID" value="OTF76061.1"/>
    <property type="molecule type" value="Genomic_DNA"/>
</dbReference>
<gene>
    <name evidence="2" type="ORF">BLA29_001621</name>
</gene>
<dbReference type="InterPro" id="IPR048686">
    <property type="entry name" value="SHPRH_helical_1st"/>
</dbReference>
<dbReference type="SUPFAM" id="SSF57903">
    <property type="entry name" value="FYVE/PHD zinc finger"/>
    <property type="match status" value="1"/>
</dbReference>
<dbReference type="SUPFAM" id="SSF52540">
    <property type="entry name" value="P-loop containing nucleoside triphosphate hydrolases"/>
    <property type="match status" value="1"/>
</dbReference>
<dbReference type="InterPro" id="IPR014001">
    <property type="entry name" value="Helicase_ATP-bd"/>
</dbReference>
<reference evidence="2 3" key="1">
    <citation type="submission" date="2017-03" db="EMBL/GenBank/DDBJ databases">
        <title>Genome Survey of Euroglyphus maynei.</title>
        <authorList>
            <person name="Arlian L.G."/>
            <person name="Morgan M.S."/>
            <person name="Rider S.D."/>
        </authorList>
    </citation>
    <scope>NUCLEOTIDE SEQUENCE [LARGE SCALE GENOMIC DNA]</scope>
    <source>
        <strain evidence="2">Arlian Lab</strain>
        <tissue evidence="2">Whole body</tissue>
    </source>
</reference>
<dbReference type="GO" id="GO:0005524">
    <property type="term" value="F:ATP binding"/>
    <property type="evidence" value="ECO:0007669"/>
    <property type="project" value="InterPro"/>
</dbReference>
<sequence>KLSTKFVNNILTLFENYEDFDLRDTHQYGYFAIEIFDNDESEGSDDNMFTIASLCFDVESSWEESTDYNRDCSYNHFILTANHHCYLLESNCTKQILHRLITNREFNVPIDFHRHFVQQITKGRLFCRVKAIRHSNSNIMINWYLSSEIVFTDVATFKIAMATSKNDLALALMAFTHGNRLFESKKQHEFSNNTEIENFYQTIVQRQKSDSHYYNEFETIVIDCNNLRTKLWRHQQMALKWMLMREISNENVNVDLDMQFEKIFNDKNGENLFFHSTLGHFLSEKVYREYFEHLKQSPTRGGILADEMGLGKTVDVIGLILNNPKPPENMNFLLTEQNLFQRSINPLAGEIRCHCGIVDRNSDIQLINLEQLRDQCLRQQYHLVDNLIQCLMCGHYQHLECSGYSIEQSQQFGYVCSHCWPHIDLIESPATLIVCPTSILSQWINELSLHINKPNVKIFKYNGIKRKDYKFPPELACNDIVITTYEILKSELDFIAVHDYSHLRNSRRYYTPASPLCSIRWWRLVFDEAQLVEGRTTRTFRMAKSLHSVYRWAVTGTPIQRNIEDLFGLINFIGERPYNEEIVWKNHLYNPFCHGEQDTLIDVMSRCFWRTSKASVFDEIRISKPITIMEHCDLSQIERDFYLQEASNCQQSMMAKLIKIPSEMKILHLGTTVQSVIFNLALRLRQICCHPQMCLKVKLGDYCSIQDVLDKMIGDCKYDCEKCHREKIASINGMAACYLLQKDFKTAIHMYKEALTSINNVGDDIRTDKTQTYHIYYNLAQIIEFVGCTQIDVNGQPMEPFNGSQSILMPGDSQPCLPPVDTLSIEPDDRYLRLKAKQLYQDYLNTARLSLLTADRYRRELINKCDQIKQKFTLQGWWIVHALQELCKVMNVDEIIVSILELLADKPKLIDPIGPRSIESIRWQLCEYLNSFEEVRQQIRDAFTQLDQESLSGNPDRYIDCHIRPPEQSL</sequence>
<dbReference type="InterPro" id="IPR011011">
    <property type="entry name" value="Znf_FYVE_PHD"/>
</dbReference>
<keyword evidence="3" id="KW-1185">Reference proteome</keyword>
<dbReference type="InterPro" id="IPR052583">
    <property type="entry name" value="ATP-helicase/E3_Ub-Ligase"/>
</dbReference>
<feature type="non-terminal residue" evidence="2">
    <location>
        <position position="1"/>
    </location>
</feature>
<dbReference type="GO" id="GO:0061630">
    <property type="term" value="F:ubiquitin protein ligase activity"/>
    <property type="evidence" value="ECO:0007669"/>
    <property type="project" value="TreeGrafter"/>
</dbReference>
<evidence type="ECO:0000313" key="2">
    <source>
        <dbReference type="EMBL" id="OTF76061.1"/>
    </source>
</evidence>
<dbReference type="InterPro" id="IPR000330">
    <property type="entry name" value="SNF2_N"/>
</dbReference>
<proteinExistence type="predicted"/>
<accession>A0A1Y3B5E9</accession>
<evidence type="ECO:0000313" key="3">
    <source>
        <dbReference type="Proteomes" id="UP000194236"/>
    </source>
</evidence>
<dbReference type="GO" id="GO:0005634">
    <property type="term" value="C:nucleus"/>
    <property type="evidence" value="ECO:0007669"/>
    <property type="project" value="TreeGrafter"/>
</dbReference>
<evidence type="ECO:0000259" key="1">
    <source>
        <dbReference type="PROSITE" id="PS51192"/>
    </source>
</evidence>
<dbReference type="GO" id="GO:0006974">
    <property type="term" value="P:DNA damage response"/>
    <property type="evidence" value="ECO:0007669"/>
    <property type="project" value="TreeGrafter"/>
</dbReference>
<dbReference type="Pfam" id="PF00176">
    <property type="entry name" value="SNF2-rel_dom"/>
    <property type="match status" value="1"/>
</dbReference>
<name>A0A1Y3B5E9_EURMA</name>
<dbReference type="PANTHER" id="PTHR45865">
    <property type="entry name" value="E3 UBIQUITIN-PROTEIN LIGASE SHPRH FAMILY MEMBER"/>
    <property type="match status" value="1"/>
</dbReference>
<dbReference type="SMART" id="SM00487">
    <property type="entry name" value="DEXDc"/>
    <property type="match status" value="1"/>
</dbReference>
<dbReference type="OrthoDB" id="423559at2759"/>
<dbReference type="InterPro" id="IPR011990">
    <property type="entry name" value="TPR-like_helical_dom_sf"/>
</dbReference>